<evidence type="ECO:0000256" key="1">
    <source>
        <dbReference type="ARBA" id="ARBA00000026"/>
    </source>
</evidence>
<keyword evidence="8 14" id="KW-0808">Transferase</keyword>
<dbReference type="EC" id="2.3.1.282" evidence="5"/>
<keyword evidence="9" id="KW-0012">Acyltransferase</keyword>
<evidence type="ECO:0000256" key="8">
    <source>
        <dbReference type="ARBA" id="ARBA00022679"/>
    </source>
</evidence>
<evidence type="ECO:0000256" key="4">
    <source>
        <dbReference type="ARBA" id="ARBA00006558"/>
    </source>
</evidence>
<accession>A0A975JWC5</accession>
<comment type="catalytic activity">
    <reaction evidence="3">
        <text>2 a mycocerosyl-[mycocerosic acid synthase] + a phthiodiolone = a dimycocerosyl phthiodiolone + 2 holo-[mycocerosic acid synthase].</text>
        <dbReference type="EC" id="2.3.1.282"/>
    </reaction>
</comment>
<keyword evidence="7" id="KW-0443">Lipid metabolism</keyword>
<evidence type="ECO:0000256" key="6">
    <source>
        <dbReference type="ARBA" id="ARBA00013449"/>
    </source>
</evidence>
<dbReference type="Pfam" id="PF16911">
    <property type="entry name" value="PapA_C"/>
    <property type="match status" value="1"/>
</dbReference>
<dbReference type="SUPFAM" id="SSF52777">
    <property type="entry name" value="CoA-dependent acyltransferases"/>
    <property type="match status" value="2"/>
</dbReference>
<evidence type="ECO:0000256" key="10">
    <source>
        <dbReference type="ARBA" id="ARBA00030465"/>
    </source>
</evidence>
<evidence type="ECO:0000313" key="15">
    <source>
        <dbReference type="Proteomes" id="UP000682202"/>
    </source>
</evidence>
<evidence type="ECO:0000256" key="7">
    <source>
        <dbReference type="ARBA" id="ARBA00022516"/>
    </source>
</evidence>
<evidence type="ECO:0000259" key="13">
    <source>
        <dbReference type="Pfam" id="PF16911"/>
    </source>
</evidence>
<comment type="catalytic activity">
    <reaction evidence="2">
        <text>2 a mycocerosyl-[mycocerosic acid synthase] + a phenolphthiocerol = a dimycocerosyl phenolphthiocerol + 2 holo-[mycocerosic acid synthase].</text>
        <dbReference type="EC" id="2.3.1.282"/>
    </reaction>
</comment>
<comment type="catalytic activity">
    <reaction evidence="1">
        <text>2 a mycocerosyl-[mycocerosic acid synthase] + a phthiocerol = a dimycocerosyl phthiocerol + 2 holo-[mycocerosic acid synthase].</text>
        <dbReference type="EC" id="2.3.1.282"/>
    </reaction>
</comment>
<comment type="similarity">
    <text evidence="4">Belongs to the acyltransferase PapA5 family.</text>
</comment>
<dbReference type="KEGG" id="mspg:F6B93_07125"/>
<evidence type="ECO:0000256" key="3">
    <source>
        <dbReference type="ARBA" id="ARBA00001907"/>
    </source>
</evidence>
<evidence type="ECO:0000256" key="12">
    <source>
        <dbReference type="ARBA" id="ARBA00033407"/>
    </source>
</evidence>
<evidence type="ECO:0000256" key="9">
    <source>
        <dbReference type="ARBA" id="ARBA00023315"/>
    </source>
</evidence>
<evidence type="ECO:0000256" key="5">
    <source>
        <dbReference type="ARBA" id="ARBA00012866"/>
    </source>
</evidence>
<dbReference type="InterPro" id="IPR031641">
    <property type="entry name" value="PapA_C"/>
</dbReference>
<evidence type="ECO:0000256" key="11">
    <source>
        <dbReference type="ARBA" id="ARBA00032317"/>
    </source>
</evidence>
<evidence type="ECO:0000313" key="14">
    <source>
        <dbReference type="EMBL" id="QUR66891.1"/>
    </source>
</evidence>
<dbReference type="NCBIfam" id="NF006788">
    <property type="entry name" value="PRK09294.1-2"/>
    <property type="match status" value="1"/>
</dbReference>
<evidence type="ECO:0000256" key="2">
    <source>
        <dbReference type="ARBA" id="ARBA00000625"/>
    </source>
</evidence>
<dbReference type="Gene3D" id="3.30.559.30">
    <property type="entry name" value="Nonribosomal peptide synthetase, condensation domain"/>
    <property type="match status" value="1"/>
</dbReference>
<name>A0A975JWC5_9MYCO</name>
<sequence length="419" mass="45192">MFPGSVIRKLAHSEEFFAQYQTFTSFTVQVGAPVDVDALSDAFDALLEAHPVFTAHLEQGPDGNHSIVADDLLHPGIWVVDGSNGTPIEDPGVRLDQSVSLFNLRLMPCDGGTRLTAYVHHSLADGHHIAALLGELFLRYTAVVATGDPGPVIPEPAPKAVEVVLQERGIEQRGRSGLERFLPVMFAYDLPAAPQPPVTPSTASPQAVPANRCRLTEQETADLEQFSRDNGLSLNAVLAAAILLAEWQLRDTPHIPIPYLYSVDLRYLLSPPVGATEGTNPLGVATYLAEIEPYTDIVELATDIVETLRADLADGLIQQSVFHSGMEFRGTPPGLPPAVCCTNVSSLPSLPMPEGVELEDFYSEVYCSIDIPIDFYACSIAAGRLSIEHHGAKEASGESVEAVRSLLCSIPSEYGWVME</sequence>
<gene>
    <name evidence="14" type="ORF">F6B93_07125</name>
</gene>
<dbReference type="EMBL" id="CP046600">
    <property type="protein sequence ID" value="QUR66891.1"/>
    <property type="molecule type" value="Genomic_DNA"/>
</dbReference>
<dbReference type="AlphaFoldDB" id="A0A975JWC5"/>
<keyword evidence="7" id="KW-0444">Lipid biosynthesis</keyword>
<proteinExistence type="inferred from homology"/>
<reference evidence="14" key="1">
    <citation type="submission" date="2019-12" db="EMBL/GenBank/DDBJ databases">
        <title>Mycobacterium spongiae sp. nov.</title>
        <authorList>
            <person name="Stinear T."/>
        </authorList>
    </citation>
    <scope>NUCLEOTIDE SEQUENCE</scope>
    <source>
        <strain evidence="14">FSD4b-SM</strain>
    </source>
</reference>
<keyword evidence="15" id="KW-1185">Reference proteome</keyword>
<dbReference type="InterPro" id="IPR023213">
    <property type="entry name" value="CAT-like_dom_sf"/>
</dbReference>
<dbReference type="Gene3D" id="3.30.559.10">
    <property type="entry name" value="Chloramphenicol acetyltransferase-like domain"/>
    <property type="match status" value="1"/>
</dbReference>
<dbReference type="RefSeq" id="WP_211698458.1">
    <property type="nucleotide sequence ID" value="NZ_CP046600.1"/>
</dbReference>
<feature type="domain" description="Phthiocerol/phthiodiolone dimycocerosyl transferase C-terminal" evidence="13">
    <location>
        <begin position="205"/>
        <end position="390"/>
    </location>
</feature>
<organism evidence="14 15">
    <name type="scientific">Mycobacterium spongiae</name>
    <dbReference type="NCBI Taxonomy" id="886343"/>
    <lineage>
        <taxon>Bacteria</taxon>
        <taxon>Bacillati</taxon>
        <taxon>Actinomycetota</taxon>
        <taxon>Actinomycetes</taxon>
        <taxon>Mycobacteriales</taxon>
        <taxon>Mycobacteriaceae</taxon>
        <taxon>Mycobacterium</taxon>
    </lineage>
</organism>
<protein>
    <recommendedName>
        <fullName evidence="6">Phthiocerol/phthiodiolone dimycocerosyl transferase</fullName>
        <ecNumber evidence="5">2.3.1.282</ecNumber>
    </recommendedName>
    <alternativeName>
        <fullName evidence="12">Acyltransferase PapA5</fullName>
    </alternativeName>
    <alternativeName>
        <fullName evidence="10">Phthiocerol/phthiodiolone O-acyltransferase</fullName>
    </alternativeName>
    <alternativeName>
        <fullName evidence="11">Polyketide synthase-associated protein A5</fullName>
    </alternativeName>
</protein>
<dbReference type="Proteomes" id="UP000682202">
    <property type="component" value="Chromosome"/>
</dbReference>
<dbReference type="GO" id="GO:0016746">
    <property type="term" value="F:acyltransferase activity"/>
    <property type="evidence" value="ECO:0007669"/>
    <property type="project" value="UniProtKB-KW"/>
</dbReference>